<gene>
    <name evidence="1" type="ORF">CB5_LOCUS19593</name>
</gene>
<evidence type="ECO:0008006" key="2">
    <source>
        <dbReference type="Google" id="ProtNLM"/>
    </source>
</evidence>
<dbReference type="Gene3D" id="3.80.10.10">
    <property type="entry name" value="Ribonuclease Inhibitor"/>
    <property type="match status" value="1"/>
</dbReference>
<dbReference type="PANTHER" id="PTHR48006:SF66">
    <property type="entry name" value="PROTEIN KINASE DOMAIN-CONTAINING PROTEIN"/>
    <property type="match status" value="1"/>
</dbReference>
<dbReference type="SUPFAM" id="SSF52058">
    <property type="entry name" value="L domain-like"/>
    <property type="match status" value="1"/>
</dbReference>
<reference evidence="1" key="1">
    <citation type="submission" date="2020-07" db="EMBL/GenBank/DDBJ databases">
        <authorList>
            <person name="Lin J."/>
        </authorList>
    </citation>
    <scope>NUCLEOTIDE SEQUENCE</scope>
</reference>
<proteinExistence type="predicted"/>
<evidence type="ECO:0000313" key="1">
    <source>
        <dbReference type="EMBL" id="CAD1836382.1"/>
    </source>
</evidence>
<dbReference type="PANTHER" id="PTHR48006">
    <property type="entry name" value="LEUCINE-RICH REPEAT-CONTAINING PROTEIN DDB_G0281931-RELATED"/>
    <property type="match status" value="1"/>
</dbReference>
<dbReference type="InterPro" id="IPR051824">
    <property type="entry name" value="LRR_Rcpt-Like_S/T_Kinase"/>
</dbReference>
<protein>
    <recommendedName>
        <fullName evidence="2">LRR receptor-like serine/threonine-protein kinase</fullName>
    </recommendedName>
</protein>
<accession>A0A6V7PZR9</accession>
<dbReference type="EMBL" id="LR862131">
    <property type="protein sequence ID" value="CAD1836382.1"/>
    <property type="molecule type" value="Genomic_DNA"/>
</dbReference>
<sequence>MIGVDESRPFEEIVAEFLSRSIEGNSFYGQLPPELGNLVNIERLPLSANEFTGELPAALAKLTNLTDLRTSDLRGNGSAFPELSSMKSLKTLILRNTLSGEIPTSFAILRKCRLYDPESSGTCYTSASSNPSSDI</sequence>
<organism evidence="1">
    <name type="scientific">Ananas comosus var. bracteatus</name>
    <name type="common">red pineapple</name>
    <dbReference type="NCBI Taxonomy" id="296719"/>
    <lineage>
        <taxon>Eukaryota</taxon>
        <taxon>Viridiplantae</taxon>
        <taxon>Streptophyta</taxon>
        <taxon>Embryophyta</taxon>
        <taxon>Tracheophyta</taxon>
        <taxon>Spermatophyta</taxon>
        <taxon>Magnoliopsida</taxon>
        <taxon>Liliopsida</taxon>
        <taxon>Poales</taxon>
        <taxon>Bromeliaceae</taxon>
        <taxon>Bromelioideae</taxon>
        <taxon>Ananas</taxon>
    </lineage>
</organism>
<dbReference type="InterPro" id="IPR032675">
    <property type="entry name" value="LRR_dom_sf"/>
</dbReference>
<name>A0A6V7PZR9_ANACO</name>
<dbReference type="AlphaFoldDB" id="A0A6V7PZR9"/>